<keyword evidence="3" id="KW-0472">Membrane</keyword>
<keyword evidence="3" id="KW-0812">Transmembrane</keyword>
<feature type="region of interest" description="Disordered" evidence="2">
    <location>
        <begin position="168"/>
        <end position="229"/>
    </location>
</feature>
<dbReference type="OrthoDB" id="6495301at2759"/>
<feature type="compositionally biased region" description="Basic and acidic residues" evidence="2">
    <location>
        <begin position="355"/>
        <end position="365"/>
    </location>
</feature>
<reference evidence="5 6" key="1">
    <citation type="journal article" date="2018" name="Mol. Biol. Evol.">
        <title>Broad Genomic Sampling Reveals a Smut Pathogenic Ancestry of the Fungal Clade Ustilaginomycotina.</title>
        <authorList>
            <person name="Kijpornyongpan T."/>
            <person name="Mondo S.J."/>
            <person name="Barry K."/>
            <person name="Sandor L."/>
            <person name="Lee J."/>
            <person name="Lipzen A."/>
            <person name="Pangilinan J."/>
            <person name="LaButti K."/>
            <person name="Hainaut M."/>
            <person name="Henrissat B."/>
            <person name="Grigoriev I.V."/>
            <person name="Spatafora J.W."/>
            <person name="Aime M.C."/>
        </authorList>
    </citation>
    <scope>NUCLEOTIDE SEQUENCE [LARGE SCALE GENOMIC DNA]</scope>
    <source>
        <strain evidence="5 6">MCA 5214</strain>
    </source>
</reference>
<gene>
    <name evidence="5" type="ORF">BDZ90DRAFT_281457</name>
</gene>
<feature type="transmembrane region" description="Helical" evidence="3">
    <location>
        <begin position="21"/>
        <end position="49"/>
    </location>
</feature>
<evidence type="ECO:0000256" key="2">
    <source>
        <dbReference type="SAM" id="MobiDB-lite"/>
    </source>
</evidence>
<keyword evidence="1" id="KW-0378">Hydrolase</keyword>
<feature type="transmembrane region" description="Helical" evidence="3">
    <location>
        <begin position="55"/>
        <end position="77"/>
    </location>
</feature>
<dbReference type="AlphaFoldDB" id="A0A316UMP0"/>
<dbReference type="PANTHER" id="PTHR48081:SF33">
    <property type="entry name" value="KYNURENINE FORMAMIDASE"/>
    <property type="match status" value="1"/>
</dbReference>
<evidence type="ECO:0000256" key="3">
    <source>
        <dbReference type="SAM" id="Phobius"/>
    </source>
</evidence>
<dbReference type="PANTHER" id="PTHR48081">
    <property type="entry name" value="AB HYDROLASE SUPERFAMILY PROTEIN C4A8.06C"/>
    <property type="match status" value="1"/>
</dbReference>
<sequence>MASQVSAPARRPPRLSRWTGNFLRFSLLPVIALGVPAWPLLAISCAIPFVSLVTIPLFLLLSLLLVYSLSWFTYLVLAQADAPHADSTFNRVLPFLPYSPLKCLKVTWAGLLYSSTAVRLVLPAVLDWSYRRVMVLGTTAGAAVVKEAIPYGPAGSDKRLDVYLPPARSNAPSAVPSPDRPRKSTSFGKRHRKHSTLFNEPPPAVGPDGSMLDHHPDASSHSPHAPNRPQRGAAVIVFLPSAIPPILWTNKRKTYLQLALRLRRMGHCVVIPDLAYFPESRIRESIIDVRLVLNWVGENIARFGGDPERIHLMGHGLSAHLALLTLTQEAIVLSREGILEAQAYRDKQKAAIEERWQKEEEDRRRYTAAAAARAASSSLPSSPPRKMKVAGSSKAHPDVNDADEEDEGSANNSGGAGGNAWVDEPTSVEESASTGLAPGIVLPASSPFKSKSSVNESTARATKRLAKQMDALGTDGAGEQTYPPSPAAPSPSGSHTPAGGMMGFPTTPGSATSRRERYLSSQQKRWSRDLSPSRGDDEIDPQEDSDDNLLDIPIPNGLRRVNIYAPEIDVPPVAGLILFSGISDVIKGFRNETERGIEDLSVLRRSCGPSHTSCLLHSPAHLLYAAKNLVDPTLLPPKVLLVHGGQDAVVPIEQSTLLKTLLVGIGVGHVRLRAYRKLGHVESVACLFLGMNRGLKRYMRMVQRDLDDFLEA</sequence>
<feature type="compositionally biased region" description="Low complexity" evidence="2">
    <location>
        <begin position="367"/>
        <end position="380"/>
    </location>
</feature>
<keyword evidence="3" id="KW-1133">Transmembrane helix</keyword>
<feature type="compositionally biased region" description="Low complexity" evidence="2">
    <location>
        <begin position="490"/>
        <end position="499"/>
    </location>
</feature>
<dbReference type="STRING" id="1569628.A0A316UMP0"/>
<dbReference type="InterPro" id="IPR002018">
    <property type="entry name" value="CarbesteraseB"/>
</dbReference>
<evidence type="ECO:0000313" key="5">
    <source>
        <dbReference type="EMBL" id="PWN25641.1"/>
    </source>
</evidence>
<dbReference type="GO" id="GO:0016787">
    <property type="term" value="F:hydrolase activity"/>
    <property type="evidence" value="ECO:0007669"/>
    <property type="project" value="UniProtKB-KW"/>
</dbReference>
<dbReference type="GeneID" id="37031184"/>
<evidence type="ECO:0000259" key="4">
    <source>
        <dbReference type="Pfam" id="PF00135"/>
    </source>
</evidence>
<dbReference type="EMBL" id="KZ819675">
    <property type="protein sequence ID" value="PWN25641.1"/>
    <property type="molecule type" value="Genomic_DNA"/>
</dbReference>
<keyword evidence="6" id="KW-1185">Reference proteome</keyword>
<dbReference type="RefSeq" id="XP_025360253.1">
    <property type="nucleotide sequence ID" value="XM_025509361.1"/>
</dbReference>
<feature type="region of interest" description="Disordered" evidence="2">
    <location>
        <begin position="474"/>
        <end position="550"/>
    </location>
</feature>
<dbReference type="InterPro" id="IPR029058">
    <property type="entry name" value="AB_hydrolase_fold"/>
</dbReference>
<dbReference type="InterPro" id="IPR050300">
    <property type="entry name" value="GDXG_lipolytic_enzyme"/>
</dbReference>
<feature type="region of interest" description="Disordered" evidence="2">
    <location>
        <begin position="355"/>
        <end position="433"/>
    </location>
</feature>
<feature type="compositionally biased region" description="Acidic residues" evidence="2">
    <location>
        <begin position="537"/>
        <end position="549"/>
    </location>
</feature>
<dbReference type="Pfam" id="PF00135">
    <property type="entry name" value="COesterase"/>
    <property type="match status" value="1"/>
</dbReference>
<protein>
    <recommendedName>
        <fullName evidence="4">Carboxylesterase type B domain-containing protein</fullName>
    </recommendedName>
</protein>
<dbReference type="Gene3D" id="3.40.50.1820">
    <property type="entry name" value="alpha/beta hydrolase"/>
    <property type="match status" value="2"/>
</dbReference>
<organism evidence="5 6">
    <name type="scientific">Jaminaea rosea</name>
    <dbReference type="NCBI Taxonomy" id="1569628"/>
    <lineage>
        <taxon>Eukaryota</taxon>
        <taxon>Fungi</taxon>
        <taxon>Dikarya</taxon>
        <taxon>Basidiomycota</taxon>
        <taxon>Ustilaginomycotina</taxon>
        <taxon>Exobasidiomycetes</taxon>
        <taxon>Microstromatales</taxon>
        <taxon>Microstromatales incertae sedis</taxon>
        <taxon>Jaminaea</taxon>
    </lineage>
</organism>
<name>A0A316UMP0_9BASI</name>
<evidence type="ECO:0000256" key="1">
    <source>
        <dbReference type="ARBA" id="ARBA00022801"/>
    </source>
</evidence>
<feature type="domain" description="Carboxylesterase type B" evidence="4">
    <location>
        <begin position="286"/>
        <end position="325"/>
    </location>
</feature>
<dbReference type="SUPFAM" id="SSF53474">
    <property type="entry name" value="alpha/beta-Hydrolases"/>
    <property type="match status" value="1"/>
</dbReference>
<proteinExistence type="predicted"/>
<dbReference type="Proteomes" id="UP000245884">
    <property type="component" value="Unassembled WGS sequence"/>
</dbReference>
<accession>A0A316UMP0</accession>
<evidence type="ECO:0000313" key="6">
    <source>
        <dbReference type="Proteomes" id="UP000245884"/>
    </source>
</evidence>